<feature type="domain" description="Exo-beta-D-glucosaminidase Ig-fold" evidence="7">
    <location>
        <begin position="764"/>
        <end position="863"/>
    </location>
</feature>
<name>A0A6B2KXG5_9EUKA</name>
<dbReference type="PANTHER" id="PTHR43536">
    <property type="entry name" value="MANNOSYLGLYCOPROTEIN ENDO-BETA-MANNOSIDASE"/>
    <property type="match status" value="1"/>
</dbReference>
<dbReference type="GO" id="GO:0004553">
    <property type="term" value="F:hydrolase activity, hydrolyzing O-glycosyl compounds"/>
    <property type="evidence" value="ECO:0007669"/>
    <property type="project" value="InterPro"/>
</dbReference>
<keyword evidence="4" id="KW-0732">Signal</keyword>
<dbReference type="InterPro" id="IPR017853">
    <property type="entry name" value="GH"/>
</dbReference>
<organism evidence="9">
    <name type="scientific">Arcella intermedia</name>
    <dbReference type="NCBI Taxonomy" id="1963864"/>
    <lineage>
        <taxon>Eukaryota</taxon>
        <taxon>Amoebozoa</taxon>
        <taxon>Tubulinea</taxon>
        <taxon>Elardia</taxon>
        <taxon>Arcellinida</taxon>
        <taxon>Sphaerothecina</taxon>
        <taxon>Arcellidae</taxon>
        <taxon>Arcella</taxon>
    </lineage>
</organism>
<feature type="signal peptide" evidence="4">
    <location>
        <begin position="1"/>
        <end position="22"/>
    </location>
</feature>
<dbReference type="InterPro" id="IPR041447">
    <property type="entry name" value="Mannosidase_ig"/>
</dbReference>
<dbReference type="Gene3D" id="2.60.120.260">
    <property type="entry name" value="Galactose-binding domain-like"/>
    <property type="match status" value="1"/>
</dbReference>
<dbReference type="Pfam" id="PF18368">
    <property type="entry name" value="Ig_GlcNase"/>
    <property type="match status" value="1"/>
</dbReference>
<protein>
    <submittedName>
        <fullName evidence="9">Uncharacterized protein</fullName>
    </submittedName>
</protein>
<feature type="domain" description="Mannosidase Ig/CBM-like" evidence="6">
    <location>
        <begin position="672"/>
        <end position="751"/>
    </location>
</feature>
<sequence length="864" mass="97868">MIGVVILLVSCCDGMNLDVGAATYLTDWKLISSSNVKVDGSVISSASFDDSKWYNVSVPCTVMACLMQNDVYTEKLFFGENLKAVDQNQFLMSWWYRTHFQLNRQMANKKINILFQGINYRASVWLNGLLVASSKDVVGAFRYFELDISAFAVFSDTQLNYIAVEVIPPVNSVFNDTTTDLAITFVDWSPPPPDSSMGIWREVKLEVTGSVKIQYPMVETKLASLQLAHLTIIAEVVNTESHSSSITVSATIDKMDPIFYHLILEPFETRPVVFSNETYPSLNVKNPTLWWPWQMGPQNLHNLSMSVYYNGTGKESNGVMGTISDFLTTEFGMREATSDLTKDGYRFYSINGAPILIRGGGWSPDLFLRASPDWLEKHFIYMRDMNLNSVRLEGKMEGDTFFQLADKYGILVMPGWCCCDSWQHWPVWKEEQFTVSYYSMLSQAKRLRIYPSVFVFVYSSDELPPPNVEFNYLRALRDSLWPNPMLSAASDRTSTLTGPTGVKMSGPYSWEPPVYWLQDTSSYGGAYGFLTEGGPGQNPLPSESFNITFPPSDYWPINADWNWHCGAQHGNFGNLGRFTEALNARHGQSSGSEQFLEKSQVMAYEAHRAMFEGYGRNKYTSTGVIQWMLNNPFPEMIWHLYDYYFNPTATYFATKVSCEPIHIQYSYDDNTIWVVNSLYVPTPALTASIQLLSFNGAVVMQQTVPVKSIGADAGRSIFTLPYVDNLTSTYFLKLSLQDASKVVSNNFYWLSTSSDVLEWSKSNWFETPCKFYADFTLLNSLPTVQLQISATQTKQQTSVTLLNPSSNIAFFIHLRIINKSTGADIWPVLWDDNYISLVGGEKRTLTAHYNSQQDVDLVVSYWNQ</sequence>
<dbReference type="PANTHER" id="PTHR43536:SF1">
    <property type="entry name" value="MANNOSYLGLYCOPROTEIN ENDO-BETA-MANNOSIDASE"/>
    <property type="match status" value="1"/>
</dbReference>
<dbReference type="Gene3D" id="3.20.20.80">
    <property type="entry name" value="Glycosidases"/>
    <property type="match status" value="1"/>
</dbReference>
<evidence type="ECO:0000256" key="2">
    <source>
        <dbReference type="ARBA" id="ARBA00022801"/>
    </source>
</evidence>
<evidence type="ECO:0000313" key="9">
    <source>
        <dbReference type="EMBL" id="NDV29480.1"/>
    </source>
</evidence>
<feature type="chain" id="PRO_5025500839" evidence="4">
    <location>
        <begin position="23"/>
        <end position="864"/>
    </location>
</feature>
<reference evidence="9" key="1">
    <citation type="journal article" date="2020" name="J. Eukaryot. Microbiol.">
        <title>De novo Sequencing, Assembly and Annotation of the Transcriptome for the Free-Living Testate Amoeba Arcella intermedia.</title>
        <authorList>
            <person name="Ribeiro G.M."/>
            <person name="Porfirio-Sousa A.L."/>
            <person name="Maurer-Alcala X.X."/>
            <person name="Katz L.A."/>
            <person name="Lahr D.J.G."/>
        </authorList>
    </citation>
    <scope>NUCLEOTIDE SEQUENCE</scope>
</reference>
<keyword evidence="3" id="KW-0326">Glycosidase</keyword>
<dbReference type="SUPFAM" id="SSF49303">
    <property type="entry name" value="beta-Galactosidase/glucuronidase domain"/>
    <property type="match status" value="3"/>
</dbReference>
<feature type="domain" description="Glycoside hydrolase family 2 immunoglobulin-like beta-sandwich" evidence="5">
    <location>
        <begin position="212"/>
        <end position="316"/>
    </location>
</feature>
<dbReference type="EMBL" id="GIBP01000511">
    <property type="protein sequence ID" value="NDV29480.1"/>
    <property type="molecule type" value="Transcribed_RNA"/>
</dbReference>
<dbReference type="InterPro" id="IPR054593">
    <property type="entry name" value="Beta-mannosidase-like_N2"/>
</dbReference>
<evidence type="ECO:0000256" key="1">
    <source>
        <dbReference type="ARBA" id="ARBA00007401"/>
    </source>
</evidence>
<dbReference type="InterPro" id="IPR006102">
    <property type="entry name" value="Ig-like_GH2"/>
</dbReference>
<evidence type="ECO:0000256" key="3">
    <source>
        <dbReference type="ARBA" id="ARBA00023295"/>
    </source>
</evidence>
<accession>A0A6B2KXG5</accession>
<keyword evidence="2" id="KW-0378">Hydrolase</keyword>
<dbReference type="GO" id="GO:0005975">
    <property type="term" value="P:carbohydrate metabolic process"/>
    <property type="evidence" value="ECO:0007669"/>
    <property type="project" value="InterPro"/>
</dbReference>
<dbReference type="SUPFAM" id="SSF51445">
    <property type="entry name" value="(Trans)glycosidases"/>
    <property type="match status" value="1"/>
</dbReference>
<dbReference type="InterPro" id="IPR041351">
    <property type="entry name" value="Ig_GlcNase"/>
</dbReference>
<evidence type="ECO:0000259" key="7">
    <source>
        <dbReference type="Pfam" id="PF18368"/>
    </source>
</evidence>
<dbReference type="Pfam" id="PF17786">
    <property type="entry name" value="Mannosidase_ig"/>
    <property type="match status" value="1"/>
</dbReference>
<evidence type="ECO:0000259" key="6">
    <source>
        <dbReference type="Pfam" id="PF17786"/>
    </source>
</evidence>
<feature type="domain" description="Beta-mannosidase-like galactose-binding" evidence="8">
    <location>
        <begin position="49"/>
        <end position="170"/>
    </location>
</feature>
<evidence type="ECO:0000259" key="5">
    <source>
        <dbReference type="Pfam" id="PF00703"/>
    </source>
</evidence>
<comment type="similarity">
    <text evidence="1">Belongs to the glycosyl hydrolase 2 family.</text>
</comment>
<dbReference type="Gene3D" id="2.60.40.10">
    <property type="entry name" value="Immunoglobulins"/>
    <property type="match status" value="3"/>
</dbReference>
<dbReference type="InterPro" id="IPR043534">
    <property type="entry name" value="EBDG/EBM"/>
</dbReference>
<proteinExistence type="inferred from homology"/>
<dbReference type="InterPro" id="IPR013783">
    <property type="entry name" value="Ig-like_fold"/>
</dbReference>
<evidence type="ECO:0000259" key="8">
    <source>
        <dbReference type="Pfam" id="PF22666"/>
    </source>
</evidence>
<dbReference type="SUPFAM" id="SSF49785">
    <property type="entry name" value="Galactose-binding domain-like"/>
    <property type="match status" value="1"/>
</dbReference>
<dbReference type="Pfam" id="PF00703">
    <property type="entry name" value="Glyco_hydro_2"/>
    <property type="match status" value="1"/>
</dbReference>
<dbReference type="AlphaFoldDB" id="A0A6B2KXG5"/>
<dbReference type="InterPro" id="IPR008979">
    <property type="entry name" value="Galactose-bd-like_sf"/>
</dbReference>
<evidence type="ECO:0000256" key="4">
    <source>
        <dbReference type="SAM" id="SignalP"/>
    </source>
</evidence>
<dbReference type="Pfam" id="PF22666">
    <property type="entry name" value="Glyco_hydro_2_N2"/>
    <property type="match status" value="1"/>
</dbReference>
<dbReference type="InterPro" id="IPR036156">
    <property type="entry name" value="Beta-gal/glucu_dom_sf"/>
</dbReference>